<evidence type="ECO:0000313" key="8">
    <source>
        <dbReference type="Proteomes" id="UP000192247"/>
    </source>
</evidence>
<dbReference type="EMBL" id="MNPL01014821">
    <property type="protein sequence ID" value="OQR71351.1"/>
    <property type="molecule type" value="Genomic_DNA"/>
</dbReference>
<sequence length="88" mass="9591">PIVQPVVQPVVVQPVFQPICPPVDFPKSNATILPDPHNCTAFYICSNGVAHHLACPSELQFNNNLKVCDWPENVNCLDNGSGDILNLI</sequence>
<dbReference type="PANTHER" id="PTHR23301:SF0">
    <property type="entry name" value="CHITIN-BINDING TYPE-2 DOMAIN-CONTAINING PROTEIN-RELATED"/>
    <property type="match status" value="1"/>
</dbReference>
<feature type="non-terminal residue" evidence="7">
    <location>
        <position position="1"/>
    </location>
</feature>
<evidence type="ECO:0000256" key="4">
    <source>
        <dbReference type="ARBA" id="ARBA00023157"/>
    </source>
</evidence>
<keyword evidence="1" id="KW-0147">Chitin-binding</keyword>
<gene>
    <name evidence="7" type="ORF">BIW11_11052</name>
</gene>
<keyword evidence="4" id="KW-1015">Disulfide bond</keyword>
<dbReference type="InterPro" id="IPR002557">
    <property type="entry name" value="Chitin-bd_dom"/>
</dbReference>
<feature type="domain" description="Chitin-binding type-2" evidence="6">
    <location>
        <begin position="17"/>
        <end position="78"/>
    </location>
</feature>
<dbReference type="InterPro" id="IPR036508">
    <property type="entry name" value="Chitin-bd_dom_sf"/>
</dbReference>
<dbReference type="OrthoDB" id="6511399at2759"/>
<comment type="caution">
    <text evidence="7">The sequence shown here is derived from an EMBL/GenBank/DDBJ whole genome shotgun (WGS) entry which is preliminary data.</text>
</comment>
<protein>
    <recommendedName>
        <fullName evidence="6">Chitin-binding type-2 domain-containing protein</fullName>
    </recommendedName>
</protein>
<dbReference type="SUPFAM" id="SSF57625">
    <property type="entry name" value="Invertebrate chitin-binding proteins"/>
    <property type="match status" value="1"/>
</dbReference>
<keyword evidence="3" id="KW-0677">Repeat</keyword>
<keyword evidence="2" id="KW-0732">Signal</keyword>
<name>A0A1V9XD75_9ACAR</name>
<dbReference type="InterPro" id="IPR051940">
    <property type="entry name" value="Chitin_bind-dev_reg"/>
</dbReference>
<accession>A0A1V9XD75</accession>
<organism evidence="7 8">
    <name type="scientific">Tropilaelaps mercedesae</name>
    <dbReference type="NCBI Taxonomy" id="418985"/>
    <lineage>
        <taxon>Eukaryota</taxon>
        <taxon>Metazoa</taxon>
        <taxon>Ecdysozoa</taxon>
        <taxon>Arthropoda</taxon>
        <taxon>Chelicerata</taxon>
        <taxon>Arachnida</taxon>
        <taxon>Acari</taxon>
        <taxon>Parasitiformes</taxon>
        <taxon>Mesostigmata</taxon>
        <taxon>Gamasina</taxon>
        <taxon>Dermanyssoidea</taxon>
        <taxon>Laelapidae</taxon>
        <taxon>Tropilaelaps</taxon>
    </lineage>
</organism>
<dbReference type="SMART" id="SM00494">
    <property type="entry name" value="ChtBD2"/>
    <property type="match status" value="1"/>
</dbReference>
<dbReference type="GO" id="GO:0005576">
    <property type="term" value="C:extracellular region"/>
    <property type="evidence" value="ECO:0007669"/>
    <property type="project" value="InterPro"/>
</dbReference>
<evidence type="ECO:0000256" key="3">
    <source>
        <dbReference type="ARBA" id="ARBA00022737"/>
    </source>
</evidence>
<evidence type="ECO:0000313" key="7">
    <source>
        <dbReference type="EMBL" id="OQR71351.1"/>
    </source>
</evidence>
<dbReference type="GO" id="GO:0008061">
    <property type="term" value="F:chitin binding"/>
    <property type="evidence" value="ECO:0007669"/>
    <property type="project" value="UniProtKB-KW"/>
</dbReference>
<dbReference type="Gene3D" id="2.170.140.10">
    <property type="entry name" value="Chitin binding domain"/>
    <property type="match status" value="1"/>
</dbReference>
<dbReference type="InParanoid" id="A0A1V9XD75"/>
<evidence type="ECO:0000256" key="2">
    <source>
        <dbReference type="ARBA" id="ARBA00022729"/>
    </source>
</evidence>
<reference evidence="7 8" key="1">
    <citation type="journal article" date="2017" name="Gigascience">
        <title>Draft genome of the honey bee ectoparasitic mite, Tropilaelaps mercedesae, is shaped by the parasitic life history.</title>
        <authorList>
            <person name="Dong X."/>
            <person name="Armstrong S.D."/>
            <person name="Xia D."/>
            <person name="Makepeace B.L."/>
            <person name="Darby A.C."/>
            <person name="Kadowaki T."/>
        </authorList>
    </citation>
    <scope>NUCLEOTIDE SEQUENCE [LARGE SCALE GENOMIC DNA]</scope>
    <source>
        <strain evidence="7">Wuxi-XJTLU</strain>
    </source>
</reference>
<evidence type="ECO:0000256" key="5">
    <source>
        <dbReference type="ARBA" id="ARBA00023180"/>
    </source>
</evidence>
<dbReference type="PANTHER" id="PTHR23301">
    <property type="entry name" value="CHITIN BINDING PERITROPHIN-A"/>
    <property type="match status" value="1"/>
</dbReference>
<evidence type="ECO:0000256" key="1">
    <source>
        <dbReference type="ARBA" id="ARBA00022669"/>
    </source>
</evidence>
<dbReference type="AlphaFoldDB" id="A0A1V9XD75"/>
<proteinExistence type="predicted"/>
<dbReference type="STRING" id="418985.A0A1V9XD75"/>
<keyword evidence="5" id="KW-0325">Glycoprotein</keyword>
<evidence type="ECO:0000259" key="6">
    <source>
        <dbReference type="PROSITE" id="PS50940"/>
    </source>
</evidence>
<keyword evidence="8" id="KW-1185">Reference proteome</keyword>
<dbReference type="PROSITE" id="PS50940">
    <property type="entry name" value="CHIT_BIND_II"/>
    <property type="match status" value="1"/>
</dbReference>
<dbReference type="Proteomes" id="UP000192247">
    <property type="component" value="Unassembled WGS sequence"/>
</dbReference>
<dbReference type="Pfam" id="PF01607">
    <property type="entry name" value="CBM_14"/>
    <property type="match status" value="1"/>
</dbReference>